<dbReference type="SUPFAM" id="SSF55331">
    <property type="entry name" value="Tautomerase/MIF"/>
    <property type="match status" value="1"/>
</dbReference>
<dbReference type="InterPro" id="IPR037479">
    <property type="entry name" value="Tauto_MSAD"/>
</dbReference>
<gene>
    <name evidence="1" type="ORF">ABII15_00790</name>
</gene>
<dbReference type="InterPro" id="IPR014347">
    <property type="entry name" value="Tautomerase/MIF_sf"/>
</dbReference>
<dbReference type="EMBL" id="CP159534">
    <property type="protein sequence ID" value="XCJ68577.1"/>
    <property type="molecule type" value="Genomic_DNA"/>
</dbReference>
<dbReference type="RefSeq" id="WP_353940263.1">
    <property type="nucleotide sequence ID" value="NZ_CP159534.1"/>
</dbReference>
<dbReference type="Gene3D" id="3.30.429.10">
    <property type="entry name" value="Macrophage Migration Inhibitory Factor"/>
    <property type="match status" value="1"/>
</dbReference>
<organism evidence="1">
    <name type="scientific">Streptomyces tabacisoli</name>
    <dbReference type="NCBI Taxonomy" id="3156398"/>
    <lineage>
        <taxon>Bacteria</taxon>
        <taxon>Bacillati</taxon>
        <taxon>Actinomycetota</taxon>
        <taxon>Actinomycetes</taxon>
        <taxon>Kitasatosporales</taxon>
        <taxon>Streptomycetaceae</taxon>
        <taxon>Streptomyces</taxon>
    </lineage>
</organism>
<evidence type="ECO:0000313" key="1">
    <source>
        <dbReference type="EMBL" id="XCJ68577.1"/>
    </source>
</evidence>
<dbReference type="PANTHER" id="PTHR38460">
    <property type="entry name" value="TAUTOMERASE YOLI-RELATED"/>
    <property type="match status" value="1"/>
</dbReference>
<accession>A0AAU8IJN0</accession>
<dbReference type="KEGG" id="stac:ABII15_00790"/>
<name>A0AAU8IJN0_9ACTN</name>
<protein>
    <submittedName>
        <fullName evidence="1">Tautomerase family protein</fullName>
    </submittedName>
</protein>
<dbReference type="AlphaFoldDB" id="A0AAU8IJN0"/>
<reference evidence="1" key="1">
    <citation type="submission" date="2024-06" db="EMBL/GenBank/DDBJ databases">
        <title>Streptomyces sp. strain HUAS MG91 genome sequences.</title>
        <authorList>
            <person name="Mo P."/>
        </authorList>
    </citation>
    <scope>NUCLEOTIDE SEQUENCE</scope>
    <source>
        <strain evidence="1">HUAS MG91</strain>
    </source>
</reference>
<dbReference type="PANTHER" id="PTHR38460:SF1">
    <property type="entry name" value="TAUTOMERASE YOLI-RELATED"/>
    <property type="match status" value="1"/>
</dbReference>
<proteinExistence type="predicted"/>
<dbReference type="Pfam" id="PF14552">
    <property type="entry name" value="Tautomerase_2"/>
    <property type="match status" value="1"/>
</dbReference>
<sequence>MPFVRIDVLRMPAAELEAVGNAVQQALTESIGIPLDDRFQVLTNHDGVTGTLRHGTYLDVPRDDGIVYIDITLRRGRTAGQKQRMYALVCQRLTEQTRVAPHNVFIAVHENGEADWSLGHGRAQYL</sequence>